<feature type="binding site" evidence="5">
    <location>
        <begin position="102"/>
        <end position="105"/>
    </location>
    <ligand>
        <name>(6S)-5,6,7,8-tetrahydrofolate</name>
        <dbReference type="ChEBI" id="CHEBI:57453"/>
    </ligand>
</feature>
<dbReference type="CDD" id="cd08704">
    <property type="entry name" value="Met_tRNA_FMT_C"/>
    <property type="match status" value="1"/>
</dbReference>
<dbReference type="InterPro" id="IPR005793">
    <property type="entry name" value="Formyl_trans_C"/>
</dbReference>
<evidence type="ECO:0000256" key="5">
    <source>
        <dbReference type="HAMAP-Rule" id="MF_00182"/>
    </source>
</evidence>
<evidence type="ECO:0000256" key="3">
    <source>
        <dbReference type="ARBA" id="ARBA00022679"/>
    </source>
</evidence>
<proteinExistence type="inferred from homology"/>
<comment type="catalytic activity">
    <reaction evidence="5">
        <text>L-methionyl-tRNA(fMet) + (6R)-10-formyltetrahydrofolate = N-formyl-L-methionyl-tRNA(fMet) + (6S)-5,6,7,8-tetrahydrofolate + H(+)</text>
        <dbReference type="Rhea" id="RHEA:24380"/>
        <dbReference type="Rhea" id="RHEA-COMP:9952"/>
        <dbReference type="Rhea" id="RHEA-COMP:9953"/>
        <dbReference type="ChEBI" id="CHEBI:15378"/>
        <dbReference type="ChEBI" id="CHEBI:57453"/>
        <dbReference type="ChEBI" id="CHEBI:78530"/>
        <dbReference type="ChEBI" id="CHEBI:78844"/>
        <dbReference type="ChEBI" id="CHEBI:195366"/>
        <dbReference type="EC" id="2.1.2.9"/>
    </reaction>
</comment>
<dbReference type="Gene3D" id="3.40.50.12230">
    <property type="match status" value="1"/>
</dbReference>
<protein>
    <recommendedName>
        <fullName evidence="2 5">Methionyl-tRNA formyltransferase</fullName>
        <ecNumber evidence="2 5">2.1.2.9</ecNumber>
    </recommendedName>
</protein>
<dbReference type="EC" id="2.1.2.9" evidence="2 5"/>
<dbReference type="InterPro" id="IPR036477">
    <property type="entry name" value="Formyl_transf_N_sf"/>
</dbReference>
<dbReference type="InterPro" id="IPR002376">
    <property type="entry name" value="Formyl_transf_N"/>
</dbReference>
<comment type="function">
    <text evidence="5">Attaches a formyl group to the free amino group of methionyl-tRNA(fMet). The formyl group appears to play a dual role in the initiator identity of N-formylmethionyl-tRNA by promoting its recognition by IF2 and preventing the misappropriation of this tRNA by the elongation apparatus.</text>
</comment>
<dbReference type="SUPFAM" id="SSF53328">
    <property type="entry name" value="Formyltransferase"/>
    <property type="match status" value="1"/>
</dbReference>
<dbReference type="PANTHER" id="PTHR11138:SF5">
    <property type="entry name" value="METHIONYL-TRNA FORMYLTRANSFERASE, MITOCHONDRIAL"/>
    <property type="match status" value="1"/>
</dbReference>
<evidence type="ECO:0000256" key="4">
    <source>
        <dbReference type="ARBA" id="ARBA00022917"/>
    </source>
</evidence>
<comment type="similarity">
    <text evidence="1 5">Belongs to the Fmt family.</text>
</comment>
<organism evidence="8 9">
    <name type="scientific">Cryomorpha ignava</name>
    <dbReference type="NCBI Taxonomy" id="101383"/>
    <lineage>
        <taxon>Bacteria</taxon>
        <taxon>Pseudomonadati</taxon>
        <taxon>Bacteroidota</taxon>
        <taxon>Flavobacteriia</taxon>
        <taxon>Flavobacteriales</taxon>
        <taxon>Cryomorphaceae</taxon>
        <taxon>Cryomorpha</taxon>
    </lineage>
</organism>
<reference evidence="8 9" key="1">
    <citation type="submission" date="2020-02" db="EMBL/GenBank/DDBJ databases">
        <title>Out from the shadows clarifying the taxonomy of the family Cryomorphaceae and related taxa by utilizing the GTDB taxonomic framework.</title>
        <authorList>
            <person name="Bowman J.P."/>
        </authorList>
    </citation>
    <scope>NUCLEOTIDE SEQUENCE [LARGE SCALE GENOMIC DNA]</scope>
    <source>
        <strain evidence="8 9">QSSC 1-22</strain>
    </source>
</reference>
<dbReference type="CDD" id="cd08646">
    <property type="entry name" value="FMT_core_Met-tRNA-FMT_N"/>
    <property type="match status" value="1"/>
</dbReference>
<dbReference type="EMBL" id="JAAGVY010000049">
    <property type="protein sequence ID" value="NEN25345.1"/>
    <property type="molecule type" value="Genomic_DNA"/>
</dbReference>
<evidence type="ECO:0000313" key="8">
    <source>
        <dbReference type="EMBL" id="NEN25345.1"/>
    </source>
</evidence>
<evidence type="ECO:0000259" key="7">
    <source>
        <dbReference type="Pfam" id="PF02911"/>
    </source>
</evidence>
<keyword evidence="3 5" id="KW-0808">Transferase</keyword>
<dbReference type="InterPro" id="IPR005794">
    <property type="entry name" value="Fmt"/>
</dbReference>
<dbReference type="GO" id="GO:0005829">
    <property type="term" value="C:cytosol"/>
    <property type="evidence" value="ECO:0007669"/>
    <property type="project" value="TreeGrafter"/>
</dbReference>
<dbReference type="Pfam" id="PF02911">
    <property type="entry name" value="Formyl_trans_C"/>
    <property type="match status" value="1"/>
</dbReference>
<evidence type="ECO:0000259" key="6">
    <source>
        <dbReference type="Pfam" id="PF00551"/>
    </source>
</evidence>
<evidence type="ECO:0000256" key="1">
    <source>
        <dbReference type="ARBA" id="ARBA00010699"/>
    </source>
</evidence>
<dbReference type="GO" id="GO:0004479">
    <property type="term" value="F:methionyl-tRNA formyltransferase activity"/>
    <property type="evidence" value="ECO:0007669"/>
    <property type="project" value="UniProtKB-UniRule"/>
</dbReference>
<comment type="caution">
    <text evidence="8">The sequence shown here is derived from an EMBL/GenBank/DDBJ whole genome shotgun (WGS) entry which is preliminary data.</text>
</comment>
<dbReference type="NCBIfam" id="TIGR00460">
    <property type="entry name" value="fmt"/>
    <property type="match status" value="1"/>
</dbReference>
<dbReference type="AlphaFoldDB" id="A0A7K3WXI2"/>
<dbReference type="InterPro" id="IPR044135">
    <property type="entry name" value="Met-tRNA-FMT_C"/>
</dbReference>
<gene>
    <name evidence="5" type="primary">fmt</name>
    <name evidence="8" type="ORF">G3O08_17755</name>
</gene>
<keyword evidence="4 5" id="KW-0648">Protein biosynthesis</keyword>
<feature type="domain" description="Formyl transferase C-terminal" evidence="7">
    <location>
        <begin position="197"/>
        <end position="300"/>
    </location>
</feature>
<name>A0A7K3WXI2_9FLAO</name>
<feature type="domain" description="Formyl transferase N-terminal" evidence="6">
    <location>
        <begin position="13"/>
        <end position="172"/>
    </location>
</feature>
<dbReference type="Pfam" id="PF00551">
    <property type="entry name" value="Formyl_trans_N"/>
    <property type="match status" value="1"/>
</dbReference>
<dbReference type="Proteomes" id="UP000486602">
    <property type="component" value="Unassembled WGS sequence"/>
</dbReference>
<dbReference type="PANTHER" id="PTHR11138">
    <property type="entry name" value="METHIONYL-TRNA FORMYLTRANSFERASE"/>
    <property type="match status" value="1"/>
</dbReference>
<accession>A0A7K3WXI2</accession>
<dbReference type="SUPFAM" id="SSF50486">
    <property type="entry name" value="FMT C-terminal domain-like"/>
    <property type="match status" value="1"/>
</dbReference>
<dbReference type="InterPro" id="IPR011034">
    <property type="entry name" value="Formyl_transferase-like_C_sf"/>
</dbReference>
<sequence length="309" mass="34432">MGTPEFAVPSLKTLAEAHQVVGVITAPDKPAGRGKKILKSAVKEVAEELGLHVLQPTNLKNPEFLKELESLEADLFVVLAFRMLPESVWSMPARGTINLHASLLPDYRGAAPINRAIMNGESKTGLTTFFIEKEIDTGMIIDQVEMLIGAEEDAGMLHDRMMDKGAELLLSTVNKIEKKEVKPIPQKPAGELKQAPKIFKEDCEIDWSHSTAEVHHHIRGLSPYPTAWTIAAGVDFPEQSFKIYQSRIAEFKIAGQHGSILLTDELRLFVKCDDGALEIIELQVPGKKRMKTTDFLRGFRSPIDFRFHK</sequence>
<dbReference type="HAMAP" id="MF_00182">
    <property type="entry name" value="Formyl_trans"/>
    <property type="match status" value="1"/>
</dbReference>
<evidence type="ECO:0000256" key="2">
    <source>
        <dbReference type="ARBA" id="ARBA00012261"/>
    </source>
</evidence>
<dbReference type="InterPro" id="IPR041711">
    <property type="entry name" value="Met-tRNA-FMT_N"/>
</dbReference>
<evidence type="ECO:0000313" key="9">
    <source>
        <dbReference type="Proteomes" id="UP000486602"/>
    </source>
</evidence>
<keyword evidence="9" id="KW-1185">Reference proteome</keyword>